<organism evidence="2 3">
    <name type="scientific">Idiomarina fontislapidosi</name>
    <dbReference type="NCBI Taxonomy" id="263723"/>
    <lineage>
        <taxon>Bacteria</taxon>
        <taxon>Pseudomonadati</taxon>
        <taxon>Pseudomonadota</taxon>
        <taxon>Gammaproteobacteria</taxon>
        <taxon>Alteromonadales</taxon>
        <taxon>Idiomarinaceae</taxon>
        <taxon>Idiomarina</taxon>
    </lineage>
</organism>
<evidence type="ECO:0000256" key="1">
    <source>
        <dbReference type="SAM" id="Phobius"/>
    </source>
</evidence>
<evidence type="ECO:0000313" key="3">
    <source>
        <dbReference type="Proteomes" id="UP000287330"/>
    </source>
</evidence>
<gene>
    <name evidence="2" type="ORF">CWE25_13445</name>
</gene>
<dbReference type="EMBL" id="PIPV01000032">
    <property type="protein sequence ID" value="RUO46789.1"/>
    <property type="molecule type" value="Genomic_DNA"/>
</dbReference>
<dbReference type="AlphaFoldDB" id="A0A432XDG9"/>
<sequence>MKRTGNKRIEDFPPSKLYLNDLQDILSLFEHSCKEVTIRTGEYENVKPSEIPELIDKLQLKSFDDIYIVGSGPYVTLDLRSFGISAYVSESSSIQLGLIAQVKDIIRKNRKKFFRVIPNLLIGVPMLAGMGAIVYEEWLLALFGFSFSFLMIWPAAKYQMSKTLEVFTIPKKKEPSFFKRRKDELIIAVTSAFLGAFFSMVLVKYLG</sequence>
<name>A0A432XDG9_9GAMM</name>
<keyword evidence="1" id="KW-0472">Membrane</keyword>
<proteinExistence type="predicted"/>
<dbReference type="RefSeq" id="WP_110576567.1">
    <property type="nucleotide sequence ID" value="NZ_PIPV01000032.1"/>
</dbReference>
<feature type="transmembrane region" description="Helical" evidence="1">
    <location>
        <begin position="138"/>
        <end position="156"/>
    </location>
</feature>
<accession>A0A432XDG9</accession>
<keyword evidence="1" id="KW-1133">Transmembrane helix</keyword>
<keyword evidence="3" id="KW-1185">Reference proteome</keyword>
<keyword evidence="1" id="KW-0812">Transmembrane</keyword>
<evidence type="ECO:0000313" key="2">
    <source>
        <dbReference type="EMBL" id="RUO46789.1"/>
    </source>
</evidence>
<dbReference type="Proteomes" id="UP000287330">
    <property type="component" value="Unassembled WGS sequence"/>
</dbReference>
<dbReference type="OrthoDB" id="9204617at2"/>
<protein>
    <submittedName>
        <fullName evidence="2">Uncharacterized protein</fullName>
    </submittedName>
</protein>
<reference evidence="3" key="1">
    <citation type="journal article" date="2018" name="Front. Microbiol.">
        <title>Genome-Based Analysis Reveals the Taxonomy and Diversity of the Family Idiomarinaceae.</title>
        <authorList>
            <person name="Liu Y."/>
            <person name="Lai Q."/>
            <person name="Shao Z."/>
        </authorList>
    </citation>
    <scope>NUCLEOTIDE SEQUENCE [LARGE SCALE GENOMIC DNA]</scope>
    <source>
        <strain evidence="3">F23</strain>
    </source>
</reference>
<comment type="caution">
    <text evidence="2">The sequence shown here is derived from an EMBL/GenBank/DDBJ whole genome shotgun (WGS) entry which is preliminary data.</text>
</comment>
<feature type="transmembrane region" description="Helical" evidence="1">
    <location>
        <begin position="185"/>
        <end position="206"/>
    </location>
</feature>
<feature type="transmembrane region" description="Helical" evidence="1">
    <location>
        <begin position="113"/>
        <end position="132"/>
    </location>
</feature>